<dbReference type="PANTHER" id="PTHR32141:SF156">
    <property type="entry name" value="F-BOX DOMAIN-CONTAINING PROTEIN"/>
    <property type="match status" value="1"/>
</dbReference>
<dbReference type="eggNOG" id="ENOG502SYQR">
    <property type="taxonomic scope" value="Eukaryota"/>
</dbReference>
<reference evidence="6" key="3">
    <citation type="submission" date="2018-08" db="UniProtKB">
        <authorList>
            <consortium name="EnsemblPlants"/>
        </authorList>
    </citation>
    <scope>IDENTIFICATION</scope>
    <source>
        <strain evidence="6">Yugu1</strain>
    </source>
</reference>
<name>K3Z5F0_SETIT</name>
<protein>
    <recommendedName>
        <fullName evidence="8">F-box domain-containing protein</fullName>
    </recommendedName>
</protein>
<evidence type="ECO:0000313" key="7">
    <source>
        <dbReference type="Proteomes" id="UP000004995"/>
    </source>
</evidence>
<dbReference type="InterPro" id="IPR055411">
    <property type="entry name" value="LRR_FXL15/At3g58940/PEG3-like"/>
</dbReference>
<keyword evidence="7" id="KW-1185">Reference proteome</keyword>
<evidence type="ECO:0008006" key="8">
    <source>
        <dbReference type="Google" id="ProtNLM"/>
    </source>
</evidence>
<evidence type="ECO:0000313" key="6">
    <source>
        <dbReference type="EnsemblPlants" id="KQL14184"/>
    </source>
</evidence>
<dbReference type="Gene3D" id="1.20.1280.50">
    <property type="match status" value="1"/>
</dbReference>
<dbReference type="OrthoDB" id="612216at2759"/>
<dbReference type="AlphaFoldDB" id="K3Z5F0"/>
<dbReference type="Proteomes" id="UP000004995">
    <property type="component" value="Unassembled WGS sequence"/>
</dbReference>
<dbReference type="KEGG" id="sita:101771985"/>
<reference evidence="5 7" key="1">
    <citation type="journal article" date="2012" name="Nat. Biotechnol.">
        <title>Reference genome sequence of the model plant Setaria.</title>
        <authorList>
            <person name="Bennetzen J.L."/>
            <person name="Schmutz J."/>
            <person name="Wang H."/>
            <person name="Percifield R."/>
            <person name="Hawkins J."/>
            <person name="Pontaroli A.C."/>
            <person name="Estep M."/>
            <person name="Feng L."/>
            <person name="Vaughn J.N."/>
            <person name="Grimwood J."/>
            <person name="Jenkins J."/>
            <person name="Barry K."/>
            <person name="Lindquist E."/>
            <person name="Hellsten U."/>
            <person name="Deshpande S."/>
            <person name="Wang X."/>
            <person name="Wu X."/>
            <person name="Mitros T."/>
            <person name="Triplett J."/>
            <person name="Yang X."/>
            <person name="Ye C.Y."/>
            <person name="Mauro-Herrera M."/>
            <person name="Wang L."/>
            <person name="Li P."/>
            <person name="Sharma M."/>
            <person name="Sharma R."/>
            <person name="Ronald P.C."/>
            <person name="Panaud O."/>
            <person name="Kellogg E.A."/>
            <person name="Brutnell T.P."/>
            <person name="Doust A.N."/>
            <person name="Tuskan G.A."/>
            <person name="Rokhsar D."/>
            <person name="Devos K.M."/>
        </authorList>
    </citation>
    <scope>NUCLEOTIDE SEQUENCE [LARGE SCALE GENOMIC DNA]</scope>
    <source>
        <strain evidence="7">cv. Yugu1</strain>
        <strain evidence="5">Yugu1</strain>
    </source>
</reference>
<dbReference type="Pfam" id="PF00646">
    <property type="entry name" value="F-box"/>
    <property type="match status" value="1"/>
</dbReference>
<gene>
    <name evidence="6" type="primary">LOC101771985</name>
    <name evidence="5" type="ORF">SETIT_3G135200v2</name>
</gene>
<feature type="domain" description="F-box" evidence="2">
    <location>
        <begin position="95"/>
        <end position="131"/>
    </location>
</feature>
<dbReference type="PANTHER" id="PTHR32141">
    <property type="match status" value="1"/>
</dbReference>
<evidence type="ECO:0000313" key="5">
    <source>
        <dbReference type="EMBL" id="RCV16405.1"/>
    </source>
</evidence>
<accession>K3Z5F0</accession>
<dbReference type="Pfam" id="PF24758">
    <property type="entry name" value="LRR_At5g56370"/>
    <property type="match status" value="1"/>
</dbReference>
<dbReference type="EMBL" id="AGNK02001533">
    <property type="status" value="NOT_ANNOTATED_CDS"/>
    <property type="molecule type" value="Genomic_DNA"/>
</dbReference>
<dbReference type="EnsemblPlants" id="KQL14184">
    <property type="protein sequence ID" value="KQL14184"/>
    <property type="gene ID" value="SETIT_021768mg"/>
</dbReference>
<evidence type="ECO:0000256" key="1">
    <source>
        <dbReference type="SAM" id="MobiDB-lite"/>
    </source>
</evidence>
<proteinExistence type="predicted"/>
<dbReference type="SUPFAM" id="SSF81383">
    <property type="entry name" value="F-box domain"/>
    <property type="match status" value="1"/>
</dbReference>
<dbReference type="HOGENOM" id="CLU_023151_4_0_1"/>
<dbReference type="Gramene" id="KQL14184">
    <property type="protein sequence ID" value="KQL14184"/>
    <property type="gene ID" value="SETIT_021768mg"/>
</dbReference>
<dbReference type="InterPro" id="IPR001810">
    <property type="entry name" value="F-box_dom"/>
</dbReference>
<dbReference type="Gene3D" id="3.80.10.10">
    <property type="entry name" value="Ribonuclease Inhibitor"/>
    <property type="match status" value="1"/>
</dbReference>
<feature type="region of interest" description="Disordered" evidence="1">
    <location>
        <begin position="53"/>
        <end position="75"/>
    </location>
</feature>
<feature type="domain" description="F-box/LRR-repeat protein 15/At3g58940/PEG3-like LRR" evidence="4">
    <location>
        <begin position="185"/>
        <end position="404"/>
    </location>
</feature>
<evidence type="ECO:0000259" key="3">
    <source>
        <dbReference type="Pfam" id="PF08387"/>
    </source>
</evidence>
<dbReference type="EMBL" id="CM003530">
    <property type="protein sequence ID" value="RCV16405.1"/>
    <property type="molecule type" value="Genomic_DNA"/>
</dbReference>
<dbReference type="InterPro" id="IPR032675">
    <property type="entry name" value="LRR_dom_sf"/>
</dbReference>
<feature type="domain" description="FBD" evidence="3">
    <location>
        <begin position="424"/>
        <end position="468"/>
    </location>
</feature>
<dbReference type="Pfam" id="PF08387">
    <property type="entry name" value="FBD"/>
    <property type="match status" value="1"/>
</dbReference>
<sequence length="519" mass="56804">MDDAGEEGAGFTTYAQVEEYFNSLALDGPSAQERIDCIVPMLVSLLPPPYVPAPEVESDSDDERFSLTSSDSEASDAGADHYAFAAAPGDGEDRISRLPDTLLADIIHRLPTKDAGRTAALSTHWRRVWAGTPLLVDDAHLLGAGGTSDVPVVRALSRCVAAHPGPVRGVRVTRVSFYAHEYALRRLVADLAGKDVQDLILFNRPWPLDMPLPDDILRCASLDRLYLGVWHFPKTAAAHPPAFPDLRELGLFHSLVPNQELEALLAHCPKLEVLSLVMSYNDPSRLRLASDSLKIAVDWMSSFNEVVVEDAPSLERLLFESIGNRRPVKIVDAPRLEVLGALDLDLHTLEIGGTVIKAGINVSASNMVPSLKILAVKVQFACNREAKMLPTLLKCFPRLETLHIMPVPSDSPDSVHDLRFWEHRGPCECLESHLETVIVHGVSLSEGHGVGFIRYIMRDGKALKTVAFVCSDEKVRGFRESAEGGSGEVAICMVAPRWSFRAAIDSSLDDPFYAVWAQA</sequence>
<dbReference type="RefSeq" id="XP_004961128.1">
    <property type="nucleotide sequence ID" value="XM_004961071.2"/>
</dbReference>
<dbReference type="GeneID" id="101771985"/>
<evidence type="ECO:0000259" key="4">
    <source>
        <dbReference type="Pfam" id="PF24758"/>
    </source>
</evidence>
<dbReference type="InterPro" id="IPR006566">
    <property type="entry name" value="FBD"/>
</dbReference>
<dbReference type="SUPFAM" id="SSF52047">
    <property type="entry name" value="RNI-like"/>
    <property type="match status" value="1"/>
</dbReference>
<evidence type="ECO:0000259" key="2">
    <source>
        <dbReference type="Pfam" id="PF00646"/>
    </source>
</evidence>
<dbReference type="InterPro" id="IPR036047">
    <property type="entry name" value="F-box-like_dom_sf"/>
</dbReference>
<organism evidence="6 7">
    <name type="scientific">Setaria italica</name>
    <name type="common">Foxtail millet</name>
    <name type="synonym">Panicum italicum</name>
    <dbReference type="NCBI Taxonomy" id="4555"/>
    <lineage>
        <taxon>Eukaryota</taxon>
        <taxon>Viridiplantae</taxon>
        <taxon>Streptophyta</taxon>
        <taxon>Embryophyta</taxon>
        <taxon>Tracheophyta</taxon>
        <taxon>Spermatophyta</taxon>
        <taxon>Magnoliopsida</taxon>
        <taxon>Liliopsida</taxon>
        <taxon>Poales</taxon>
        <taxon>Poaceae</taxon>
        <taxon>PACMAD clade</taxon>
        <taxon>Panicoideae</taxon>
        <taxon>Panicodae</taxon>
        <taxon>Paniceae</taxon>
        <taxon>Cenchrinae</taxon>
        <taxon>Setaria</taxon>
    </lineage>
</organism>
<reference evidence="5" key="2">
    <citation type="submission" date="2015-07" db="EMBL/GenBank/DDBJ databases">
        <authorList>
            <person name="Noorani M."/>
        </authorList>
    </citation>
    <scope>NUCLEOTIDE SEQUENCE</scope>
    <source>
        <strain evidence="5">Yugu1</strain>
    </source>
</reference>
<dbReference type="InterPro" id="IPR055302">
    <property type="entry name" value="F-box_dom-containing"/>
</dbReference>
<dbReference type="OMA" id="GPCECLE"/>